<dbReference type="Proteomes" id="UP000214600">
    <property type="component" value="Unassembled WGS sequence"/>
</dbReference>
<dbReference type="OrthoDB" id="8227562at2"/>
<sequence length="310" mass="34879">MTTTPKKELPEPHSLKGALHHSSPPMPDHANLRIPREKDSEALEAKTLTFQEETLCLEFVKDNNWLRACRRAGLKTSTDLRMQPHIRKRLEELHAQKSKRHEIEADAITQYLYNVVTADPNELAEVQIGACRHCWGYDISHLAKHGEYKINHHYQFRTVAEQKRVKDANNGKFPAGNGGIGYAKDRAPNPECPYCDGHGETNYIVKDTNTFSNARFLIKALKINNGQVEVQTHDKLKAAEMLLKVLGAFESDNKQKNAGFTIHGGIDAETIKLIQAGALDREEEVKQFADDRLAGLKARLIEGAEDEPTN</sequence>
<evidence type="ECO:0000313" key="2">
    <source>
        <dbReference type="EMBL" id="OXI49278.1"/>
    </source>
</evidence>
<dbReference type="EMBL" id="NKFA01000003">
    <property type="protein sequence ID" value="OXI49278.1"/>
    <property type="molecule type" value="Genomic_DNA"/>
</dbReference>
<proteinExistence type="predicted"/>
<feature type="region of interest" description="Disordered" evidence="1">
    <location>
        <begin position="1"/>
        <end position="32"/>
    </location>
</feature>
<dbReference type="GO" id="GO:0051276">
    <property type="term" value="P:chromosome organization"/>
    <property type="evidence" value="ECO:0007669"/>
    <property type="project" value="InterPro"/>
</dbReference>
<gene>
    <name evidence="2" type="ORF">CFB84_10535</name>
</gene>
<evidence type="ECO:0000313" key="3">
    <source>
        <dbReference type="Proteomes" id="UP000214600"/>
    </source>
</evidence>
<reference evidence="2 3" key="2">
    <citation type="submission" date="2017-08" db="EMBL/GenBank/DDBJ databases">
        <title>WGS of novel Burkholderia cepaca complex species.</title>
        <authorList>
            <person name="Lipuma J."/>
            <person name="Spilker T."/>
        </authorList>
    </citation>
    <scope>NUCLEOTIDE SEQUENCE [LARGE SCALE GENOMIC DNA]</scope>
    <source>
        <strain evidence="2 3">AU17325</strain>
    </source>
</reference>
<reference evidence="3" key="1">
    <citation type="submission" date="2017-06" db="EMBL/GenBank/DDBJ databases">
        <authorList>
            <person name="LiPuma J."/>
            <person name="Spilker T."/>
        </authorList>
    </citation>
    <scope>NUCLEOTIDE SEQUENCE [LARGE SCALE GENOMIC DNA]</scope>
    <source>
        <strain evidence="3">AU17325</strain>
    </source>
</reference>
<dbReference type="InterPro" id="IPR005335">
    <property type="entry name" value="Terminase_ssu"/>
</dbReference>
<name>A0A228J404_9BURK</name>
<dbReference type="Pfam" id="PF03592">
    <property type="entry name" value="Terminase_2"/>
    <property type="match status" value="1"/>
</dbReference>
<protein>
    <submittedName>
        <fullName evidence="2">Terminase small subunit</fullName>
    </submittedName>
</protein>
<accession>A0A228J404</accession>
<feature type="compositionally biased region" description="Basic and acidic residues" evidence="1">
    <location>
        <begin position="1"/>
        <end position="14"/>
    </location>
</feature>
<evidence type="ECO:0000256" key="1">
    <source>
        <dbReference type="SAM" id="MobiDB-lite"/>
    </source>
</evidence>
<organism evidence="2 3">
    <name type="scientific">Burkholderia aenigmatica</name>
    <dbReference type="NCBI Taxonomy" id="2015348"/>
    <lineage>
        <taxon>Bacteria</taxon>
        <taxon>Pseudomonadati</taxon>
        <taxon>Pseudomonadota</taxon>
        <taxon>Betaproteobacteria</taxon>
        <taxon>Burkholderiales</taxon>
        <taxon>Burkholderiaceae</taxon>
        <taxon>Burkholderia</taxon>
        <taxon>Burkholderia cepacia complex</taxon>
    </lineage>
</organism>
<dbReference type="RefSeq" id="WP_089450643.1">
    <property type="nucleotide sequence ID" value="NZ_NKFA01000003.1"/>
</dbReference>
<dbReference type="AlphaFoldDB" id="A0A228J404"/>
<comment type="caution">
    <text evidence="2">The sequence shown here is derived from an EMBL/GenBank/DDBJ whole genome shotgun (WGS) entry which is preliminary data.</text>
</comment>